<reference evidence="1" key="2">
    <citation type="submission" date="2017-11" db="EMBL/GenBank/DDBJ databases">
        <title>Coralsnake Venomics: Analyses of Venom Gland Transcriptomes and Proteomes of Six Brazilian Taxa.</title>
        <authorList>
            <person name="Aird S.D."/>
            <person name="Jorge da Silva N."/>
            <person name="Qiu L."/>
            <person name="Villar-Briones A."/>
            <person name="Aparecida-Saddi V."/>
            <person name="Campos-Telles M.P."/>
            <person name="Grau M."/>
            <person name="Mikheyev A.S."/>
        </authorList>
    </citation>
    <scope>NUCLEOTIDE SEQUENCE</scope>
    <source>
        <tissue evidence="1">Venom_gland</tissue>
    </source>
</reference>
<reference evidence="1" key="1">
    <citation type="submission" date="2017-07" db="EMBL/GenBank/DDBJ databases">
        <authorList>
            <person name="Mikheyev A."/>
            <person name="Grau M."/>
        </authorList>
    </citation>
    <scope>NUCLEOTIDE SEQUENCE</scope>
    <source>
        <tissue evidence="1">Venom_gland</tissue>
    </source>
</reference>
<evidence type="ECO:0000313" key="1">
    <source>
        <dbReference type="EMBL" id="LAA74982.1"/>
    </source>
</evidence>
<name>A0A2D4HSN8_MICLE</name>
<accession>A0A2D4HSN8</accession>
<dbReference type="Gene3D" id="3.30.70.1820">
    <property type="entry name" value="L1 transposable element, RRM domain"/>
    <property type="match status" value="1"/>
</dbReference>
<dbReference type="EMBL" id="IACK01057814">
    <property type="protein sequence ID" value="LAA74982.1"/>
    <property type="molecule type" value="Transcribed_RNA"/>
</dbReference>
<organism evidence="1">
    <name type="scientific">Micrurus lemniscatus lemniscatus</name>
    <dbReference type="NCBI Taxonomy" id="129467"/>
    <lineage>
        <taxon>Eukaryota</taxon>
        <taxon>Metazoa</taxon>
        <taxon>Chordata</taxon>
        <taxon>Craniata</taxon>
        <taxon>Vertebrata</taxon>
        <taxon>Euteleostomi</taxon>
        <taxon>Lepidosauria</taxon>
        <taxon>Squamata</taxon>
        <taxon>Bifurcata</taxon>
        <taxon>Unidentata</taxon>
        <taxon>Episquamata</taxon>
        <taxon>Toxicofera</taxon>
        <taxon>Serpentes</taxon>
        <taxon>Colubroidea</taxon>
        <taxon>Elapidae</taxon>
        <taxon>Elapinae</taxon>
        <taxon>Micrurus</taxon>
    </lineage>
</organism>
<dbReference type="AlphaFoldDB" id="A0A2D4HSN8"/>
<sequence>MEMERASYYLRFQNMVETKEEDLTDIMEKTIAITLQREKSEKINELDEVYRVYTNYARRFRLPREDHICFARKKVRNIVYKITREEPMIYKEKEITTLKQVPKRV</sequence>
<proteinExistence type="predicted"/>
<protein>
    <submittedName>
        <fullName evidence="1">Uncharacterized protein</fullName>
    </submittedName>
</protein>